<name>A0A1I7Y9P6_9BILA</name>
<evidence type="ECO:0000313" key="3">
    <source>
        <dbReference type="WBParaSite" id="L893_g14166.t1"/>
    </source>
</evidence>
<organism evidence="2 3">
    <name type="scientific">Steinernema glaseri</name>
    <dbReference type="NCBI Taxonomy" id="37863"/>
    <lineage>
        <taxon>Eukaryota</taxon>
        <taxon>Metazoa</taxon>
        <taxon>Ecdysozoa</taxon>
        <taxon>Nematoda</taxon>
        <taxon>Chromadorea</taxon>
        <taxon>Rhabditida</taxon>
        <taxon>Tylenchina</taxon>
        <taxon>Panagrolaimomorpha</taxon>
        <taxon>Strongyloidoidea</taxon>
        <taxon>Steinernematidae</taxon>
        <taxon>Steinernema</taxon>
    </lineage>
</organism>
<evidence type="ECO:0000313" key="2">
    <source>
        <dbReference type="Proteomes" id="UP000095287"/>
    </source>
</evidence>
<protein>
    <submittedName>
        <fullName evidence="3">Secreted protein</fullName>
    </submittedName>
</protein>
<accession>A0A1I7Y9P6</accession>
<sequence>MRSKRLKSTLTFLHIFVLSMKYIATGYFLSKVIIKPTSAQGYKLKESSSSSQRSTAAALVRIAAASCEDYTKRAFPRSPAAARRVEYRVTSEAEGSHFVPSRPSRRTEPSN</sequence>
<feature type="region of interest" description="Disordered" evidence="1">
    <location>
        <begin position="90"/>
        <end position="111"/>
    </location>
</feature>
<dbReference type="Proteomes" id="UP000095287">
    <property type="component" value="Unplaced"/>
</dbReference>
<dbReference type="AlphaFoldDB" id="A0A1I7Y9P6"/>
<proteinExistence type="predicted"/>
<keyword evidence="2" id="KW-1185">Reference proteome</keyword>
<reference evidence="3" key="1">
    <citation type="submission" date="2016-11" db="UniProtKB">
        <authorList>
            <consortium name="WormBaseParasite"/>
        </authorList>
    </citation>
    <scope>IDENTIFICATION</scope>
</reference>
<dbReference type="WBParaSite" id="L893_g14166.t1">
    <property type="protein sequence ID" value="L893_g14166.t1"/>
    <property type="gene ID" value="L893_g14166"/>
</dbReference>
<evidence type="ECO:0000256" key="1">
    <source>
        <dbReference type="SAM" id="MobiDB-lite"/>
    </source>
</evidence>